<dbReference type="Pfam" id="PF08241">
    <property type="entry name" value="Methyltransf_11"/>
    <property type="match status" value="1"/>
</dbReference>
<dbReference type="RefSeq" id="XP_037144023.1">
    <property type="nucleotide sequence ID" value="XM_037288128.1"/>
</dbReference>
<evidence type="ECO:0000256" key="3">
    <source>
        <dbReference type="ARBA" id="ARBA00022679"/>
    </source>
</evidence>
<dbReference type="CDD" id="cd02440">
    <property type="entry name" value="AdoMet_MTases"/>
    <property type="match status" value="1"/>
</dbReference>
<dbReference type="InterPro" id="IPR051052">
    <property type="entry name" value="Diverse_substrate_MTase"/>
</dbReference>
<protein>
    <recommendedName>
        <fullName evidence="4">Methyltransferase type 11 domain-containing protein</fullName>
    </recommendedName>
</protein>
<dbReference type="Gene3D" id="3.40.50.150">
    <property type="entry name" value="Vaccinia Virus protein VP39"/>
    <property type="match status" value="1"/>
</dbReference>
<evidence type="ECO:0000313" key="6">
    <source>
        <dbReference type="Proteomes" id="UP000509704"/>
    </source>
</evidence>
<evidence type="ECO:0000313" key="5">
    <source>
        <dbReference type="EMBL" id="QLG72295.1"/>
    </source>
</evidence>
<feature type="domain" description="Methyltransferase type 11" evidence="4">
    <location>
        <begin position="41"/>
        <end position="139"/>
    </location>
</feature>
<dbReference type="AlphaFoldDB" id="A0A7H9B0T7"/>
<organism evidence="5 6">
    <name type="scientific">Zygotorulaspora mrakii</name>
    <name type="common">Zygosaccharomyces mrakii</name>
    <dbReference type="NCBI Taxonomy" id="42260"/>
    <lineage>
        <taxon>Eukaryota</taxon>
        <taxon>Fungi</taxon>
        <taxon>Dikarya</taxon>
        <taxon>Ascomycota</taxon>
        <taxon>Saccharomycotina</taxon>
        <taxon>Saccharomycetes</taxon>
        <taxon>Saccharomycetales</taxon>
        <taxon>Saccharomycetaceae</taxon>
        <taxon>Zygotorulaspora</taxon>
    </lineage>
</organism>
<evidence type="ECO:0000259" key="4">
    <source>
        <dbReference type="Pfam" id="PF08241"/>
    </source>
</evidence>
<keyword evidence="3" id="KW-0808">Transferase</keyword>
<dbReference type="GO" id="GO:0008757">
    <property type="term" value="F:S-adenosylmethionine-dependent methyltransferase activity"/>
    <property type="evidence" value="ECO:0007669"/>
    <property type="project" value="InterPro"/>
</dbReference>
<dbReference type="SUPFAM" id="SSF53335">
    <property type="entry name" value="S-adenosyl-L-methionine-dependent methyltransferases"/>
    <property type="match status" value="1"/>
</dbReference>
<keyword evidence="2" id="KW-0489">Methyltransferase</keyword>
<gene>
    <name evidence="5" type="ORF">HG535_0C06500</name>
</gene>
<name>A0A7H9B0T7_ZYGMR</name>
<dbReference type="KEGG" id="zmk:HG535_0C06500"/>
<dbReference type="PANTHER" id="PTHR44942:SF4">
    <property type="entry name" value="METHYLTRANSFERASE TYPE 11 DOMAIN-CONTAINING PROTEIN"/>
    <property type="match status" value="1"/>
</dbReference>
<sequence>MTAYLDNSIDSKNYQENRITYPNSLYEAIVEYHAGGRKLAVDVGCGTGIGTLPLLKYFDKVVGCDPSEKMLQTAREVVDKIPNSEEKRVEFKKVRAEALDECFGENTVDLVVAGESVQYTAFDRFFEQVHKVLKPGGTLSYWFYCDPVFIDYPRANEIFRHSVYEDEQSFGSLWPSEMKYVRKLGSNIGIPDDKSEHIQSETYVPLKSMKPGKFFIYKNDFTLKRLRNIMSTWSVYQTWLDNNEGSTRDIIDHVVEKIKLDCNLSDDAKLRVEWETAFYIARNKG</sequence>
<accession>A0A7H9B0T7</accession>
<dbReference type="Proteomes" id="UP000509704">
    <property type="component" value="Chromosome 3"/>
</dbReference>
<keyword evidence="6" id="KW-1185">Reference proteome</keyword>
<comment type="similarity">
    <text evidence="1">Belongs to the methyltransferase superfamily.</text>
</comment>
<proteinExistence type="inferred from homology"/>
<dbReference type="EMBL" id="CP058606">
    <property type="protein sequence ID" value="QLG72295.1"/>
    <property type="molecule type" value="Genomic_DNA"/>
</dbReference>
<dbReference type="InterPro" id="IPR013216">
    <property type="entry name" value="Methyltransf_11"/>
</dbReference>
<evidence type="ECO:0000256" key="2">
    <source>
        <dbReference type="ARBA" id="ARBA00022603"/>
    </source>
</evidence>
<reference evidence="5 6" key="1">
    <citation type="submission" date="2020-07" db="EMBL/GenBank/DDBJ databases">
        <title>The yeast mating-type switching endonuclease HO is a domesticated member of an unorthodox homing genetic element family.</title>
        <authorList>
            <person name="Coughlan A.Y."/>
            <person name="Lombardi L."/>
            <person name="Braun-Galleani S."/>
            <person name="Martos A.R."/>
            <person name="Galeote V."/>
            <person name="Bigey F."/>
            <person name="Dequin S."/>
            <person name="Byrne K.P."/>
            <person name="Wolfe K.H."/>
        </authorList>
    </citation>
    <scope>NUCLEOTIDE SEQUENCE [LARGE SCALE GENOMIC DNA]</scope>
    <source>
        <strain evidence="5 6">NRRL Y-6702</strain>
    </source>
</reference>
<dbReference type="PANTHER" id="PTHR44942">
    <property type="entry name" value="METHYLTRANSF_11 DOMAIN-CONTAINING PROTEIN"/>
    <property type="match status" value="1"/>
</dbReference>
<dbReference type="GO" id="GO:0032259">
    <property type="term" value="P:methylation"/>
    <property type="evidence" value="ECO:0007669"/>
    <property type="project" value="UniProtKB-KW"/>
</dbReference>
<dbReference type="GeneID" id="59235993"/>
<evidence type="ECO:0000256" key="1">
    <source>
        <dbReference type="ARBA" id="ARBA00008361"/>
    </source>
</evidence>
<dbReference type="InterPro" id="IPR029063">
    <property type="entry name" value="SAM-dependent_MTases_sf"/>
</dbReference>
<dbReference type="OrthoDB" id="10027013at2759"/>